<dbReference type="EMBL" id="AP023367">
    <property type="protein sequence ID" value="BCJ94983.1"/>
    <property type="molecule type" value="Genomic_DNA"/>
</dbReference>
<dbReference type="Pfam" id="PF02518">
    <property type="entry name" value="HATPase_c"/>
    <property type="match status" value="1"/>
</dbReference>
<keyword evidence="7" id="KW-0067">ATP-binding</keyword>
<dbReference type="PROSITE" id="PS50109">
    <property type="entry name" value="HIS_KIN"/>
    <property type="match status" value="1"/>
</dbReference>
<evidence type="ECO:0000256" key="7">
    <source>
        <dbReference type="ARBA" id="ARBA00022840"/>
    </source>
</evidence>
<evidence type="ECO:0000256" key="5">
    <source>
        <dbReference type="ARBA" id="ARBA00022741"/>
    </source>
</evidence>
<dbReference type="PANTHER" id="PTHR41523:SF8">
    <property type="entry name" value="ETHYLENE RESPONSE SENSOR PROTEIN"/>
    <property type="match status" value="1"/>
</dbReference>
<dbReference type="GO" id="GO:0004673">
    <property type="term" value="F:protein histidine kinase activity"/>
    <property type="evidence" value="ECO:0007669"/>
    <property type="project" value="UniProtKB-EC"/>
</dbReference>
<protein>
    <recommendedName>
        <fullName evidence="2">histidine kinase</fullName>
        <ecNumber evidence="2">2.7.13.3</ecNumber>
    </recommendedName>
</protein>
<dbReference type="InterPro" id="IPR011495">
    <property type="entry name" value="Sig_transdc_His_kin_sub2_dim/P"/>
</dbReference>
<dbReference type="InterPro" id="IPR005467">
    <property type="entry name" value="His_kinase_dom"/>
</dbReference>
<dbReference type="KEGG" id="acel:acsn021_25520"/>
<dbReference type="EC" id="2.7.13.3" evidence="2"/>
<comment type="catalytic activity">
    <reaction evidence="1">
        <text>ATP + protein L-histidine = ADP + protein N-phospho-L-histidine.</text>
        <dbReference type="EC" id="2.7.13.3"/>
    </reaction>
</comment>
<evidence type="ECO:0000256" key="1">
    <source>
        <dbReference type="ARBA" id="ARBA00000085"/>
    </source>
</evidence>
<evidence type="ECO:0000313" key="10">
    <source>
        <dbReference type="EMBL" id="BCJ94983.1"/>
    </source>
</evidence>
<evidence type="ECO:0000256" key="2">
    <source>
        <dbReference type="ARBA" id="ARBA00012438"/>
    </source>
</evidence>
<feature type="domain" description="Histidine kinase" evidence="9">
    <location>
        <begin position="276"/>
        <end position="468"/>
    </location>
</feature>
<dbReference type="Gene3D" id="3.30.450.280">
    <property type="entry name" value="GAF domain"/>
    <property type="match status" value="1"/>
</dbReference>
<organism evidence="10 11">
    <name type="scientific">Anaerocolumna cellulosilytica</name>
    <dbReference type="NCBI Taxonomy" id="433286"/>
    <lineage>
        <taxon>Bacteria</taxon>
        <taxon>Bacillati</taxon>
        <taxon>Bacillota</taxon>
        <taxon>Clostridia</taxon>
        <taxon>Lachnospirales</taxon>
        <taxon>Lachnospiraceae</taxon>
        <taxon>Anaerocolumna</taxon>
    </lineage>
</organism>
<keyword evidence="6 10" id="KW-0418">Kinase</keyword>
<dbReference type="SMART" id="SM00911">
    <property type="entry name" value="HWE_HK"/>
    <property type="match status" value="1"/>
</dbReference>
<evidence type="ECO:0000256" key="4">
    <source>
        <dbReference type="ARBA" id="ARBA00022679"/>
    </source>
</evidence>
<evidence type="ECO:0000259" key="9">
    <source>
        <dbReference type="PROSITE" id="PS50109"/>
    </source>
</evidence>
<evidence type="ECO:0000256" key="8">
    <source>
        <dbReference type="ARBA" id="ARBA00023012"/>
    </source>
</evidence>
<keyword evidence="4" id="KW-0808">Transferase</keyword>
<dbReference type="Pfam" id="PF12282">
    <property type="entry name" value="GAF_PdtaS"/>
    <property type="match status" value="1"/>
</dbReference>
<keyword evidence="11" id="KW-1185">Reference proteome</keyword>
<dbReference type="InterPro" id="IPR003594">
    <property type="entry name" value="HATPase_dom"/>
</dbReference>
<dbReference type="Gene3D" id="3.30.450.20">
    <property type="entry name" value="PAS domain"/>
    <property type="match status" value="1"/>
</dbReference>
<dbReference type="InterPro" id="IPR036890">
    <property type="entry name" value="HATPase_C_sf"/>
</dbReference>
<dbReference type="AlphaFoldDB" id="A0A6S6QUN7"/>
<dbReference type="GO" id="GO:0000160">
    <property type="term" value="P:phosphorelay signal transduction system"/>
    <property type="evidence" value="ECO:0007669"/>
    <property type="project" value="UniProtKB-KW"/>
</dbReference>
<evidence type="ECO:0000256" key="6">
    <source>
        <dbReference type="ARBA" id="ARBA00022777"/>
    </source>
</evidence>
<proteinExistence type="predicted"/>
<dbReference type="SMART" id="SM00387">
    <property type="entry name" value="HATPase_c"/>
    <property type="match status" value="1"/>
</dbReference>
<dbReference type="Gene3D" id="3.30.565.10">
    <property type="entry name" value="Histidine kinase-like ATPase, C-terminal domain"/>
    <property type="match status" value="1"/>
</dbReference>
<gene>
    <name evidence="10" type="ORF">acsn021_25520</name>
</gene>
<dbReference type="InterPro" id="IPR022066">
    <property type="entry name" value="PdtaS_GAF"/>
</dbReference>
<dbReference type="GO" id="GO:0005524">
    <property type="term" value="F:ATP binding"/>
    <property type="evidence" value="ECO:0007669"/>
    <property type="project" value="UniProtKB-KW"/>
</dbReference>
<evidence type="ECO:0000313" key="11">
    <source>
        <dbReference type="Proteomes" id="UP000515561"/>
    </source>
</evidence>
<evidence type="ECO:0000256" key="3">
    <source>
        <dbReference type="ARBA" id="ARBA00022553"/>
    </source>
</evidence>
<reference evidence="10 11" key="1">
    <citation type="journal article" date="2016" name="Int. J. Syst. Evol. Microbiol.">
        <title>Descriptions of Anaerotaenia torta gen. nov., sp. nov. and Anaerocolumna cellulosilytica gen. nov., sp. nov. isolated from a methanogenic reactor of cattle waste.</title>
        <authorList>
            <person name="Uek A."/>
            <person name="Ohtaki Y."/>
            <person name="Kaku N."/>
            <person name="Ueki K."/>
        </authorList>
    </citation>
    <scope>NUCLEOTIDE SEQUENCE [LARGE SCALE GENOMIC DNA]</scope>
    <source>
        <strain evidence="10 11">SN021</strain>
    </source>
</reference>
<dbReference type="Pfam" id="PF07568">
    <property type="entry name" value="HisKA_2"/>
    <property type="match status" value="1"/>
</dbReference>
<accession>A0A6S6QUN7</accession>
<dbReference type="Proteomes" id="UP000515561">
    <property type="component" value="Chromosome"/>
</dbReference>
<keyword evidence="8" id="KW-0902">Two-component regulatory system</keyword>
<dbReference type="SUPFAM" id="SSF55874">
    <property type="entry name" value="ATPase domain of HSP90 chaperone/DNA topoisomerase II/histidine kinase"/>
    <property type="match status" value="1"/>
</dbReference>
<keyword evidence="3" id="KW-0597">Phosphoprotein</keyword>
<dbReference type="InterPro" id="IPR011102">
    <property type="entry name" value="Sig_transdc_His_kinase_HWE"/>
</dbReference>
<name>A0A6S6QUN7_9FIRM</name>
<dbReference type="PANTHER" id="PTHR41523">
    <property type="entry name" value="TWO-COMPONENT SYSTEM SENSOR PROTEIN"/>
    <property type="match status" value="1"/>
</dbReference>
<sequence>MSMDRVEELCRKFTDLNDDEIMNIRMMANMLQPLANLEDADIFVDCPCKDGDAIVVAEAKPSGVPSAYQNSVVGMFAKYENEPAVSRTLCLGISTKHMKALTQESTHVVQSVEPINFGERTIGALIREKRLDEKYVASKRLHLSRKNFEKMADAISNIGDENSWLTEYIEEGLLLISKEGRVTFRNTVAKELYKNLGYVEDVLGQVYENICLVRTEIKGHKNMYAFAETTVGKHTLCIRHVKLDKEDTYLAVVIRDITWMKEQEKELILKSVAIKEMHHRVKNNLQTIASLLRLQSRHCDSEETRRVLAETLERILAISATHQLLAQNGVDQVKIGEVLMTIRNNTLRYYATPGFDIDFEIEGDDFEVDSDVSTSVALVVNELLQNSLKYAFIDRDEGRVKIIVTKGVLYSSIRIIDDGSGFDVERVDENGLGLNIVKALIKDRLRGSLDIKSSEEGTCVSFQFINQTIDITNVT</sequence>
<keyword evidence="5" id="KW-0547">Nucleotide-binding</keyword>
<dbReference type="InterPro" id="IPR038424">
    <property type="entry name" value="H_kinase_PdtaS_GAF_sf"/>
</dbReference>